<feature type="domain" description="Carboxylesterase type B" evidence="5">
    <location>
        <begin position="3"/>
        <end position="443"/>
    </location>
</feature>
<dbReference type="PROSITE" id="PS00122">
    <property type="entry name" value="CARBOXYLESTERASE_B_1"/>
    <property type="match status" value="5"/>
</dbReference>
<dbReference type="PROSITE" id="PS00941">
    <property type="entry name" value="CARBOXYLESTERASE_B_2"/>
    <property type="match status" value="4"/>
</dbReference>
<evidence type="ECO:0000259" key="5">
    <source>
        <dbReference type="Pfam" id="PF00135"/>
    </source>
</evidence>
<evidence type="ECO:0000313" key="7">
    <source>
        <dbReference type="EMBL" id="CAD7621176.1"/>
    </source>
</evidence>
<dbReference type="SUPFAM" id="SSF53474">
    <property type="entry name" value="alpha/beta-Hydrolases"/>
    <property type="match status" value="5"/>
</dbReference>
<keyword evidence="4" id="KW-0325">Glycoprotein</keyword>
<dbReference type="Proteomes" id="UP000759131">
    <property type="component" value="Unassembled WGS sequence"/>
</dbReference>
<dbReference type="InterPro" id="IPR002018">
    <property type="entry name" value="CarbesteraseB"/>
</dbReference>
<dbReference type="GO" id="GO:0005615">
    <property type="term" value="C:extracellular space"/>
    <property type="evidence" value="ECO:0007669"/>
    <property type="project" value="TreeGrafter"/>
</dbReference>
<dbReference type="OrthoDB" id="6846267at2759"/>
<keyword evidence="8" id="KW-1185">Reference proteome</keyword>
<protein>
    <submittedName>
        <fullName evidence="7">Uncharacterized protein</fullName>
    </submittedName>
</protein>
<evidence type="ECO:0000313" key="8">
    <source>
        <dbReference type="Proteomes" id="UP000759131"/>
    </source>
</evidence>
<comment type="similarity">
    <text evidence="1">Belongs to the type-B carboxylesterase/lipase family.</text>
</comment>
<dbReference type="InterPro" id="IPR049492">
    <property type="entry name" value="BD-FAE-like_dom"/>
</dbReference>
<keyword evidence="3" id="KW-0378">Hydrolase</keyword>
<feature type="domain" description="BD-FAE-like" evidence="6">
    <location>
        <begin position="1028"/>
        <end position="1125"/>
    </location>
</feature>
<keyword evidence="2" id="KW-0719">Serine esterase</keyword>
<dbReference type="GO" id="GO:0005886">
    <property type="term" value="C:plasma membrane"/>
    <property type="evidence" value="ECO:0007669"/>
    <property type="project" value="TreeGrafter"/>
</dbReference>
<reference evidence="7" key="1">
    <citation type="submission" date="2020-11" db="EMBL/GenBank/DDBJ databases">
        <authorList>
            <person name="Tran Van P."/>
        </authorList>
    </citation>
    <scope>NUCLEOTIDE SEQUENCE</scope>
</reference>
<feature type="domain" description="Carboxylesterase type B" evidence="5">
    <location>
        <begin position="1749"/>
        <end position="2262"/>
    </location>
</feature>
<dbReference type="PANTHER" id="PTHR43918">
    <property type="entry name" value="ACETYLCHOLINESTERASE"/>
    <property type="match status" value="1"/>
</dbReference>
<organism evidence="7">
    <name type="scientific">Medioppia subpectinata</name>
    <dbReference type="NCBI Taxonomy" id="1979941"/>
    <lineage>
        <taxon>Eukaryota</taxon>
        <taxon>Metazoa</taxon>
        <taxon>Ecdysozoa</taxon>
        <taxon>Arthropoda</taxon>
        <taxon>Chelicerata</taxon>
        <taxon>Arachnida</taxon>
        <taxon>Acari</taxon>
        <taxon>Acariformes</taxon>
        <taxon>Sarcoptiformes</taxon>
        <taxon>Oribatida</taxon>
        <taxon>Brachypylina</taxon>
        <taxon>Oppioidea</taxon>
        <taxon>Oppiidae</taxon>
        <taxon>Medioppia</taxon>
    </lineage>
</organism>
<evidence type="ECO:0000259" key="6">
    <source>
        <dbReference type="Pfam" id="PF20434"/>
    </source>
</evidence>
<accession>A0A7R9PUI1</accession>
<proteinExistence type="inferred from homology"/>
<evidence type="ECO:0000256" key="2">
    <source>
        <dbReference type="ARBA" id="ARBA00022487"/>
    </source>
</evidence>
<dbReference type="Pfam" id="PF00135">
    <property type="entry name" value="COesterase"/>
    <property type="match status" value="4"/>
</dbReference>
<dbReference type="InterPro" id="IPR029058">
    <property type="entry name" value="AB_hydrolase_fold"/>
</dbReference>
<dbReference type="GO" id="GO:0006581">
    <property type="term" value="P:acetylcholine catabolic process"/>
    <property type="evidence" value="ECO:0007669"/>
    <property type="project" value="TreeGrafter"/>
</dbReference>
<dbReference type="EMBL" id="OC855079">
    <property type="protein sequence ID" value="CAD7621176.1"/>
    <property type="molecule type" value="Genomic_DNA"/>
</dbReference>
<dbReference type="GO" id="GO:0003990">
    <property type="term" value="F:acetylcholinesterase activity"/>
    <property type="evidence" value="ECO:0007669"/>
    <property type="project" value="TreeGrafter"/>
</dbReference>
<sequence>FNGTEVESYLGIPYAEPPVGDLRFRRPVPAKKWTQPLNATKWPNPCYQSTLLLHMSQNKNISEDCLYLNVFSPKLSLKIKLKNWCPELRPVLVVFPGGGFIADSSSNVFYNPYVLSTRGDIIIVSLNYRLGAVAMLYSGTDEAPGNQLFWDSTLALLWVQQNIDKFGGDPNRVTILGVSAGSAIVSGLILSPMSRHLFQNAVMMSGSIVMNGAVAPPEQSMPFWLKLSQQMGCATGSDATFTPMIMDCMRKVPIHRLTALPFGPLIPSHNKIDFAPLFVVDGLFFPKTPHKMLESGEFKKDLNLMIGTAQDEGSMLLFMFVDPITYSMIAPKSFTFKEAYHTLSTMASGLRLTKPINGEDVSRLYFTGLSNHTNENILLQTIAIAFGDYIITCPTLQFAKNAFMKNNVKVYQYHYNIKVGKPIICLGKWMGVCHTSDMLPAFEINAKSVSVSIENGVINGFTQVFNGTEVDTYLGIPYAEPPVGDLRFRRPVPAKKWTKPLDTTKWPNACYQSDAELFMMQNKNRSEDCLYLNVFSPKPNKSDTELKPVMVWIHGGAFIMGSSSEIQYNPLVMSARGDVIIVSINYRLSSLGMLYSGTDDAPGNTLFWDQTLALQWVKKNIGHFGGDPNSVTIYGESAGSMSVSGHILSPNSRDLFQNAIMMSGSMLLYGSVDTPENSLKYWLKQSQQIGCSDESDHKFTPKIMDCLRKVPIEKLAVIPFSPFIPSVDKLDVVPMFVVDGKIFPKTPIEMLKTGDYKKGLNLMIGNTQDEGSILLAALVDPITYNITNPKNLTYNEAFDALKTLSSGLKVSKPLNGEDVSRMYFTGLSTHTHKDLLIREIGIAFGDYVITCPTIQFAKNAFLSDKTGTKVFQYYYNSKLGKPKLICLGKWMGVCHGNDLIPAFGLPFLQPNEYLDRERDISSQMMDSFITFAKTGVSIENGVINGFSQVFNGTEVESYLGIPYAKPPVGDLRFRRPVPAKKWTKPLDTTKWPKACYQSGAALQMLQNPSMSEDCLYLNVISPKPNKSDTGLKPVMVWIHGGGFVVGASTEFYTNPMVLVTRGDVIVVSINYRLSSLGMLYSGTDDAPGNTLFWDQTLALQWVKKNIGQFGGDANRVTIFGVSAGSISVSGLILSPMSRDLFQNAIMMSGSALLYGAVSTPEKSVKYWLKQSQKLGCSQKTDKTFTTKIMDCMRKVPIEKLALIPIGPIISSTNKLAAVPLFVVDGKIFTKTPFEMLETGDYKKGLNLMIGNAQDEGSLLLSMFVDNITYNMFNPKIFTYNEAFDALKTMSSSIRLSKPVNGEDVSRMYFTGLSTHTPKDLLIQEIGIAFGDYLMTCPTIQFAKNVFTSDKTGTKVYQYYYNSKLGIPRYLCFSKWMGVCHASDVIPAFGVPFLQPNVYLDRERDISSQMMDSFLNLAKTGVSIENGVINGLTQVFNGTEVDTYLGIPYAEPPVGDLRFRRPVPAKKWTKPLDTTKWPNACYQPDNDAPGNTLFWDQTLALQWVQTNIGHFGGDSNRVTIFGLSAGSMLVSGLILSPMSRDLFQNAIMMSGSALMYGSFDSQENSVKYWLKQSQQMGCSKETDKTFTTKIMDCLRKVPIEKLALIPVGPIDPSTNNVDIVPLFVVDGKMFPKTPIEMSETGDYKKGLNLMIGNTQDEGSLLLSMYIDDITYNMFNPKNFTYNEAFDTLKTMSSGLRLSKPVNGEDVSRMYFTGLSTHTHQDLLIQTIGIAFGDYAITCPSIRFAKNAFSKNGVINGFTQVFNGTEVDTYLGIPYAEPPVGDLRFRRPVPAKKWTQPLDTTKWPNACYQPDSLLLQTFQNPNRSEDCLYLNVFSPKPNKSDTGLKPVMVWIHGGGFVLGASTEKITNPMVLVTRGDVIVVSINYRLASLGMLYSGTDDAPGNTLFWDQTLALQWVKKNIGHFGGDPNRVTIFGLSAGSMLVSGLILSPMSRDLFQNAIMMSGSALMNGSFDSPENSVKYWLKQSQQIGCSEESDHKFTPKIMDCLRKVPIEKLALIPVGPIDPSGNNVDIVPLFVVDGKMFPKTPIEMSKTGDYKKGLNLMIGNTQDEGSLLLSMYIDNITYNMFNPKNFTYNEAFDTLKTMSSGLKLSKPLNGDDVSRMYFTGLSTHTHKDLLIQTIGIAFGDYAITCPSIQFAKNAFSSDKTGTKVYQYYFNSKLGIPRYLCFSKWMGVCHTSDMIPAFGVPFLQPKDYLDRERDISSQMMNSFLNLAKTGNPGVIDGAQWPQYYSMGANIIAPYYEYTNEPKSVTNFNIGLKIDECDYLWNQYNH</sequence>
<dbReference type="Gene3D" id="3.40.50.1820">
    <property type="entry name" value="alpha/beta hydrolase"/>
    <property type="match status" value="6"/>
</dbReference>
<dbReference type="EMBL" id="CAJPIZ010000504">
    <property type="protein sequence ID" value="CAG2101606.1"/>
    <property type="molecule type" value="Genomic_DNA"/>
</dbReference>
<dbReference type="InterPro" id="IPR050654">
    <property type="entry name" value="AChE-related_enzymes"/>
</dbReference>
<dbReference type="InterPro" id="IPR019819">
    <property type="entry name" value="Carboxylesterase_B_CS"/>
</dbReference>
<evidence type="ECO:0000256" key="4">
    <source>
        <dbReference type="ARBA" id="ARBA00023180"/>
    </source>
</evidence>
<dbReference type="GO" id="GO:0019695">
    <property type="term" value="P:choline metabolic process"/>
    <property type="evidence" value="ECO:0007669"/>
    <property type="project" value="TreeGrafter"/>
</dbReference>
<feature type="domain" description="Carboxylesterase type B" evidence="5">
    <location>
        <begin position="1484"/>
        <end position="1746"/>
    </location>
</feature>
<feature type="domain" description="Carboxylesterase type B" evidence="5">
    <location>
        <begin position="449"/>
        <end position="936"/>
    </location>
</feature>
<gene>
    <name evidence="7" type="ORF">OSB1V03_LOCUS1650</name>
</gene>
<feature type="non-terminal residue" evidence="7">
    <location>
        <position position="1"/>
    </location>
</feature>
<evidence type="ECO:0000256" key="3">
    <source>
        <dbReference type="ARBA" id="ARBA00022801"/>
    </source>
</evidence>
<dbReference type="InterPro" id="IPR019826">
    <property type="entry name" value="Carboxylesterase_B_AS"/>
</dbReference>
<dbReference type="PANTHER" id="PTHR43918:SF4">
    <property type="entry name" value="CARBOXYLIC ESTER HYDROLASE"/>
    <property type="match status" value="1"/>
</dbReference>
<name>A0A7R9PUI1_9ACAR</name>
<dbReference type="FunFam" id="3.40.50.1820:FF:000127">
    <property type="entry name" value="Thyroglobulin"/>
    <property type="match status" value="2"/>
</dbReference>
<evidence type="ECO:0000256" key="1">
    <source>
        <dbReference type="ARBA" id="ARBA00005964"/>
    </source>
</evidence>
<dbReference type="Pfam" id="PF20434">
    <property type="entry name" value="BD-FAE"/>
    <property type="match status" value="1"/>
</dbReference>